<name>A0A5Y3W8B7_SALDZ</name>
<evidence type="ECO:0000313" key="1">
    <source>
        <dbReference type="EMBL" id="ECJ4379991.1"/>
    </source>
</evidence>
<reference evidence="1" key="1">
    <citation type="submission" date="2018-05" db="EMBL/GenBank/DDBJ databases">
        <authorList>
            <person name="Ashton P.M."/>
            <person name="Dallman T."/>
            <person name="Nair S."/>
            <person name="De Pinna E."/>
            <person name="Peters T."/>
            <person name="Grant K."/>
        </authorList>
    </citation>
    <scope>NUCLEOTIDE SEQUENCE [LARGE SCALE GENOMIC DNA]</scope>
    <source>
        <strain evidence="1">474878</strain>
    </source>
</reference>
<gene>
    <name evidence="1" type="ORF">DLB95_22895</name>
</gene>
<protein>
    <submittedName>
        <fullName evidence="1">Uncharacterized protein</fullName>
    </submittedName>
</protein>
<dbReference type="Proteomes" id="UP000839781">
    <property type="component" value="Unassembled WGS sequence"/>
</dbReference>
<comment type="caution">
    <text evidence="1">The sequence shown here is derived from an EMBL/GenBank/DDBJ whole genome shotgun (WGS) entry which is preliminary data.</text>
</comment>
<organism evidence="1">
    <name type="scientific">Salmonella diarizonae</name>
    <dbReference type="NCBI Taxonomy" id="59204"/>
    <lineage>
        <taxon>Bacteria</taxon>
        <taxon>Pseudomonadati</taxon>
        <taxon>Pseudomonadota</taxon>
        <taxon>Gammaproteobacteria</taxon>
        <taxon>Enterobacterales</taxon>
        <taxon>Enterobacteriaceae</taxon>
        <taxon>Salmonella</taxon>
    </lineage>
</organism>
<proteinExistence type="predicted"/>
<dbReference type="AlphaFoldDB" id="A0A5Y3W8B7"/>
<accession>A0A5Y3W8B7</accession>
<sequence>MTAAKEIKHNQYGIVLGFLDGDSVFKQNAMDRIKSVSDGMNGIAEESEATNERLTSYINTLYNLHHRLRNKCSKDNGSGEKRYYRYLIILTDELIHEMTDLQNHVCATRRALDYSAISLRINELRIRQYQWRSAMCASVLRGGMPAGQISPAEEWYNSNGKASFAHLRNFTRLGIALNGLNTVTGRLNATDPCKVSAQTLTEILQDFENASESVAAILGELDEQVMRMANYACLCE</sequence>
<dbReference type="EMBL" id="AAIYJF010000025">
    <property type="protein sequence ID" value="ECJ4379991.1"/>
    <property type="molecule type" value="Genomic_DNA"/>
</dbReference>